<dbReference type="EMBL" id="CP001013">
    <property type="protein sequence ID" value="ACB33821.1"/>
    <property type="molecule type" value="Genomic_DNA"/>
</dbReference>
<keyword evidence="2" id="KW-0560">Oxidoreductase</keyword>
<dbReference type="PANTHER" id="PTHR48105">
    <property type="entry name" value="THIOREDOXIN REDUCTASE 1-RELATED-RELATED"/>
    <property type="match status" value="1"/>
</dbReference>
<evidence type="ECO:0000313" key="5">
    <source>
        <dbReference type="Proteomes" id="UP000001693"/>
    </source>
</evidence>
<dbReference type="InterPro" id="IPR036188">
    <property type="entry name" value="FAD/NAD-bd_sf"/>
</dbReference>
<dbReference type="STRING" id="395495.Lcho_1553"/>
<sequence>MDYVALYLAVLVLPLAWYIWQQRRKASAHAQAFQEAEAAGLNEPPSLHPVIDPARCIGSGSCTKACPEDALGMVGGKAVLVNASACIGHGACQAACPFDAISLVFGTEKRGMEIPPLSPQFESSVPGLYIAGELGGMGLIRKAAEQGRQAMDAIKARCAAAPAASGSPDALDVLIVGCGPAGISAGLAAKAHGLRYRIVEQEDALGGTVYHYPRNKIAMTAPVELAIVGKVRFGEVQKEKLLAFWQDVVAKTQLQIQFSERMDDISPADGGEGFVVKTSTGSHATRTVLLAMGRRGSPRKLDVPGEESAKVVYRLIDAEQYRGQAVLVVGGGDSALEAAISISEQPGTDVTLSYRSAAFSRVKGKNRDRLAQQQAAGRLRVLLNSKVTSIDADQVHLVEGDNRLSLPNQAVIVCAGGLPPTPLLQRIGIRFETKHGTQ</sequence>
<organism evidence="4 5">
    <name type="scientific">Leptothrix cholodnii (strain ATCC 51168 / LMG 8142 / SP-6)</name>
    <name type="common">Leptothrix discophora (strain SP-6)</name>
    <dbReference type="NCBI Taxonomy" id="395495"/>
    <lineage>
        <taxon>Bacteria</taxon>
        <taxon>Pseudomonadati</taxon>
        <taxon>Pseudomonadota</taxon>
        <taxon>Betaproteobacteria</taxon>
        <taxon>Burkholderiales</taxon>
        <taxon>Sphaerotilaceae</taxon>
        <taxon>Leptothrix</taxon>
    </lineage>
</organism>
<dbReference type="AlphaFoldDB" id="B1XWF3"/>
<dbReference type="Gene3D" id="3.30.70.20">
    <property type="match status" value="2"/>
</dbReference>
<keyword evidence="1" id="KW-0285">Flavoprotein</keyword>
<dbReference type="InterPro" id="IPR050097">
    <property type="entry name" value="Ferredoxin-NADP_redctase_2"/>
</dbReference>
<dbReference type="KEGG" id="lch:Lcho_1553"/>
<dbReference type="eggNOG" id="COG1145">
    <property type="taxonomic scope" value="Bacteria"/>
</dbReference>
<dbReference type="Gene3D" id="3.50.50.60">
    <property type="entry name" value="FAD/NAD(P)-binding domain"/>
    <property type="match status" value="2"/>
</dbReference>
<name>B1XWF3_LEPCP</name>
<feature type="domain" description="4Fe-4S ferredoxin-type" evidence="3">
    <location>
        <begin position="77"/>
        <end position="106"/>
    </location>
</feature>
<dbReference type="Pfam" id="PF13738">
    <property type="entry name" value="Pyr_redox_3"/>
    <property type="match status" value="1"/>
</dbReference>
<accession>B1XWF3</accession>
<dbReference type="RefSeq" id="WP_012346583.1">
    <property type="nucleotide sequence ID" value="NC_010524.1"/>
</dbReference>
<evidence type="ECO:0000256" key="2">
    <source>
        <dbReference type="ARBA" id="ARBA00023002"/>
    </source>
</evidence>
<dbReference type="PRINTS" id="PR00469">
    <property type="entry name" value="PNDRDTASEII"/>
</dbReference>
<gene>
    <name evidence="4" type="ordered locus">Lcho_1553</name>
</gene>
<dbReference type="Pfam" id="PF13237">
    <property type="entry name" value="Fer4_10"/>
    <property type="match status" value="1"/>
</dbReference>
<dbReference type="GO" id="GO:0016491">
    <property type="term" value="F:oxidoreductase activity"/>
    <property type="evidence" value="ECO:0007669"/>
    <property type="project" value="UniProtKB-KW"/>
</dbReference>
<reference evidence="4 5" key="1">
    <citation type="submission" date="2008-03" db="EMBL/GenBank/DDBJ databases">
        <title>Complete sequence of Leptothrix cholodnii SP-6.</title>
        <authorList>
            <consortium name="US DOE Joint Genome Institute"/>
            <person name="Copeland A."/>
            <person name="Lucas S."/>
            <person name="Lapidus A."/>
            <person name="Glavina del Rio T."/>
            <person name="Dalin E."/>
            <person name="Tice H."/>
            <person name="Bruce D."/>
            <person name="Goodwin L."/>
            <person name="Pitluck S."/>
            <person name="Chertkov O."/>
            <person name="Brettin T."/>
            <person name="Detter J.C."/>
            <person name="Han C."/>
            <person name="Kuske C.R."/>
            <person name="Schmutz J."/>
            <person name="Larimer F."/>
            <person name="Land M."/>
            <person name="Hauser L."/>
            <person name="Kyrpides N."/>
            <person name="Lykidis A."/>
            <person name="Emerson D."/>
            <person name="Richardson P."/>
        </authorList>
    </citation>
    <scope>NUCLEOTIDE SEQUENCE [LARGE SCALE GENOMIC DNA]</scope>
    <source>
        <strain evidence="5">ATCC 51168 / LMG 8142 / SP-6</strain>
    </source>
</reference>
<dbReference type="Proteomes" id="UP000001693">
    <property type="component" value="Chromosome"/>
</dbReference>
<dbReference type="SUPFAM" id="SSF54862">
    <property type="entry name" value="4Fe-4S ferredoxins"/>
    <property type="match status" value="1"/>
</dbReference>
<proteinExistence type="predicted"/>
<dbReference type="HOGENOM" id="CLU_635990_0_0_4"/>
<dbReference type="eggNOG" id="COG0492">
    <property type="taxonomic scope" value="Bacteria"/>
</dbReference>
<evidence type="ECO:0000259" key="3">
    <source>
        <dbReference type="PROSITE" id="PS51379"/>
    </source>
</evidence>
<evidence type="ECO:0000313" key="4">
    <source>
        <dbReference type="EMBL" id="ACB33821.1"/>
    </source>
</evidence>
<evidence type="ECO:0000256" key="1">
    <source>
        <dbReference type="ARBA" id="ARBA00022630"/>
    </source>
</evidence>
<dbReference type="PRINTS" id="PR00368">
    <property type="entry name" value="FADPNR"/>
</dbReference>
<dbReference type="SUPFAM" id="SSF51905">
    <property type="entry name" value="FAD/NAD(P)-binding domain"/>
    <property type="match status" value="1"/>
</dbReference>
<feature type="domain" description="4Fe-4S ferredoxin-type" evidence="3">
    <location>
        <begin position="47"/>
        <end position="76"/>
    </location>
</feature>
<protein>
    <submittedName>
        <fullName evidence="4">4Fe-4S ferredoxin iron-sulfur binding domain protein</fullName>
    </submittedName>
</protein>
<keyword evidence="5" id="KW-1185">Reference proteome</keyword>
<dbReference type="PROSITE" id="PS51379">
    <property type="entry name" value="4FE4S_FER_2"/>
    <property type="match status" value="2"/>
</dbReference>
<dbReference type="InterPro" id="IPR017896">
    <property type="entry name" value="4Fe4S_Fe-S-bd"/>
</dbReference>
<dbReference type="OrthoDB" id="9808559at2"/>